<dbReference type="Proteomes" id="UP001208570">
    <property type="component" value="Unassembled WGS sequence"/>
</dbReference>
<name>A0AAD9N542_9ANNE</name>
<evidence type="ECO:0000256" key="1">
    <source>
        <dbReference type="SAM" id="SignalP"/>
    </source>
</evidence>
<gene>
    <name evidence="2" type="ORF">LSH36_192g04048</name>
</gene>
<comment type="caution">
    <text evidence="2">The sequence shown here is derived from an EMBL/GenBank/DDBJ whole genome shotgun (WGS) entry which is preliminary data.</text>
</comment>
<proteinExistence type="predicted"/>
<accession>A0AAD9N542</accession>
<feature type="signal peptide" evidence="1">
    <location>
        <begin position="1"/>
        <end position="17"/>
    </location>
</feature>
<keyword evidence="3" id="KW-1185">Reference proteome</keyword>
<dbReference type="EMBL" id="JAODUP010000192">
    <property type="protein sequence ID" value="KAK2157417.1"/>
    <property type="molecule type" value="Genomic_DNA"/>
</dbReference>
<evidence type="ECO:0000313" key="2">
    <source>
        <dbReference type="EMBL" id="KAK2157417.1"/>
    </source>
</evidence>
<feature type="chain" id="PRO_5042293159" evidence="1">
    <location>
        <begin position="18"/>
        <end position="144"/>
    </location>
</feature>
<organism evidence="2 3">
    <name type="scientific">Paralvinella palmiformis</name>
    <dbReference type="NCBI Taxonomy" id="53620"/>
    <lineage>
        <taxon>Eukaryota</taxon>
        <taxon>Metazoa</taxon>
        <taxon>Spiralia</taxon>
        <taxon>Lophotrochozoa</taxon>
        <taxon>Annelida</taxon>
        <taxon>Polychaeta</taxon>
        <taxon>Sedentaria</taxon>
        <taxon>Canalipalpata</taxon>
        <taxon>Terebellida</taxon>
        <taxon>Terebelliformia</taxon>
        <taxon>Alvinellidae</taxon>
        <taxon>Paralvinella</taxon>
    </lineage>
</organism>
<evidence type="ECO:0000313" key="3">
    <source>
        <dbReference type="Proteomes" id="UP001208570"/>
    </source>
</evidence>
<protein>
    <submittedName>
        <fullName evidence="2">Uncharacterized protein</fullName>
    </submittedName>
</protein>
<keyword evidence="1" id="KW-0732">Signal</keyword>
<dbReference type="AlphaFoldDB" id="A0AAD9N542"/>
<sequence>MLKVTLMLLAVVALGYCYPSPWSGFPYAGYPYGYWGDVWRDPYYSHPAPPVYAARMVFYGEFPGHCEEKPDGLYYVDDRNFAYCFSGQKTIQPCADGSANPPLDFFNQGRYYGTGDFCSINLLDHGYLKHTVEHAYHEKNVVSD</sequence>
<reference evidence="2" key="1">
    <citation type="journal article" date="2023" name="Mol. Biol. Evol.">
        <title>Third-Generation Sequencing Reveals the Adaptive Role of the Epigenome in Three Deep-Sea Polychaetes.</title>
        <authorList>
            <person name="Perez M."/>
            <person name="Aroh O."/>
            <person name="Sun Y."/>
            <person name="Lan Y."/>
            <person name="Juniper S.K."/>
            <person name="Young C.R."/>
            <person name="Angers B."/>
            <person name="Qian P.Y."/>
        </authorList>
    </citation>
    <scope>NUCLEOTIDE SEQUENCE</scope>
    <source>
        <strain evidence="2">P08H-3</strain>
    </source>
</reference>